<gene>
    <name evidence="1" type="ORF">NQ176_g5176</name>
</gene>
<dbReference type="EMBL" id="JANJQO010000629">
    <property type="protein sequence ID" value="KAJ2976038.1"/>
    <property type="molecule type" value="Genomic_DNA"/>
</dbReference>
<dbReference type="Proteomes" id="UP001143910">
    <property type="component" value="Unassembled WGS sequence"/>
</dbReference>
<reference evidence="1" key="1">
    <citation type="submission" date="2022-08" db="EMBL/GenBank/DDBJ databases">
        <title>Genome Sequence of Lecanicillium fungicola.</title>
        <authorList>
            <person name="Buettner E."/>
        </authorList>
    </citation>
    <scope>NUCLEOTIDE SEQUENCE</scope>
    <source>
        <strain evidence="1">Babe33</strain>
    </source>
</reference>
<name>A0ACC1NC62_9HYPO</name>
<keyword evidence="2" id="KW-1185">Reference proteome</keyword>
<evidence type="ECO:0000313" key="2">
    <source>
        <dbReference type="Proteomes" id="UP001143910"/>
    </source>
</evidence>
<evidence type="ECO:0000313" key="1">
    <source>
        <dbReference type="EMBL" id="KAJ2976038.1"/>
    </source>
</evidence>
<organism evidence="1 2">
    <name type="scientific">Zarea fungicola</name>
    <dbReference type="NCBI Taxonomy" id="93591"/>
    <lineage>
        <taxon>Eukaryota</taxon>
        <taxon>Fungi</taxon>
        <taxon>Dikarya</taxon>
        <taxon>Ascomycota</taxon>
        <taxon>Pezizomycotina</taxon>
        <taxon>Sordariomycetes</taxon>
        <taxon>Hypocreomycetidae</taxon>
        <taxon>Hypocreales</taxon>
        <taxon>Cordycipitaceae</taxon>
        <taxon>Zarea</taxon>
    </lineage>
</organism>
<protein>
    <submittedName>
        <fullName evidence="1">Uncharacterized protein</fullName>
    </submittedName>
</protein>
<accession>A0ACC1NC62</accession>
<sequence>MEGEEPTQATQNVLDPRRVGKQNSGFSDEDISDIICILYPHSDSARQEVQRLVRENSPFIIGKGEADGVEPNYDLEDRASQFDSTSFTPGNHAIMLRLSTPPKNPSAGFAFGRNPGRCDVVFVNDPLRRVSNIHFRIYVNEFGNVMVEDQSTNGTFVDRKLLSARAKPGPHQASRWVLMSGSVINIFLHDEVRDLTFRVRIPRRDGPYEQVYQQKVLDYFTRNNLPLEGGAPPVNPPPGEGQPLDLFRTAGQPLAARQQGRGQIPAPVVQKLAKQTSTREWTGSGKYNKVRAVGKGAFAVVYKVTAKYDGRPYAAKELEKRHFVKNGVLDQKVENEMRIMQRLNHPNIVRYIENFDWDERLFIIIMEFVSQGDLGKLIVENGPLAERVTQVLAVQLLSALRYLHNFNITHRDIKPDNILINSLDPLEVKLTDFGLSKMIDSEQTFLRTFCGTLLYCAPEVYTEYLEYDENGYRTRGRPSRRVPGQRYSHAIDIWSLGGVLFYCLTGGAPYPAKSVTSPSELLHRIMTTQLNIGPLQRRNVSTAGIDFIRRMLTRKPESRATIDELQNHPWLTDWAETIQASQSFDEVTDDEEFPSQPSQYPQGRYEDDRVSDSMDEDSDQENRTIIPGRQPPRLFGEVGVSAIGSSGAIPEEYLNLPAGNGSAVNSVSDAGIDEAYNSGESLSDKNTEGIDHNQPTISLFPNQSMDQLQSLVENVASQSLGGDDKEIKKSSSSPRRSITSFDLNTSKRKPPSAETSDEFDENMPPGKPIIKRLRSDGHVDALVTDEMIEEYRLLASVPPINTSRNVRSGDSPVMKAQYWTESFSTWHLDYPEMTELQLAKFNEAASQRGEVFRPDVTPLWELAMKYFPPTSRPNSQVPVPGSPTLSAFDSLRRVAEHPGTGGVSTPEGSQEAQVFSQRVVPISTSELAAMIYSHSTSCIKDISIQITEPLVSFGRGPENTKVYEHKTVTKVPKYAFKVLLWKEGYDPGKYGLPWKESEISSEDQNDFFFWISTKATNGIRINGKQLRSSSFKSPHDPSENWTRLYDGDSIVIWNDGSGSNSVGSETKLSFHCTWGGSSHPRDPEVQSLELAPTTIVQKLNAGCQRFEIQRPKNRMRRKDEADTAERKQNVERERQRNVVFEARRQEAISYLALKQPLPSRRHSSVTATKNKLLSADSTARFPRR</sequence>
<proteinExistence type="predicted"/>
<comment type="caution">
    <text evidence="1">The sequence shown here is derived from an EMBL/GenBank/DDBJ whole genome shotgun (WGS) entry which is preliminary data.</text>
</comment>